<dbReference type="GO" id="GO:0004077">
    <property type="term" value="F:biotin--[biotin carboxyl-carrier protein] ligase activity"/>
    <property type="evidence" value="ECO:0007669"/>
    <property type="project" value="InterPro"/>
</dbReference>
<dbReference type="RefSeq" id="WP_093144279.1">
    <property type="nucleotide sequence ID" value="NZ_BMWO01000003.1"/>
</dbReference>
<dbReference type="CDD" id="cd16442">
    <property type="entry name" value="BPL"/>
    <property type="match status" value="1"/>
</dbReference>
<dbReference type="SUPFAM" id="SSF55681">
    <property type="entry name" value="Class II aaRS and biotin synthetases"/>
    <property type="match status" value="1"/>
</dbReference>
<evidence type="ECO:0000313" key="3">
    <source>
        <dbReference type="EMBL" id="SDE88857.1"/>
    </source>
</evidence>
<evidence type="ECO:0000256" key="1">
    <source>
        <dbReference type="ARBA" id="ARBA00022598"/>
    </source>
</evidence>
<gene>
    <name evidence="3" type="ORF">SAMN05421855_103206</name>
</gene>
<dbReference type="Pfam" id="PF03099">
    <property type="entry name" value="BPL_LplA_LipB"/>
    <property type="match status" value="1"/>
</dbReference>
<dbReference type="Gene3D" id="3.30.930.10">
    <property type="entry name" value="Bira Bifunctional Protein, Domain 2"/>
    <property type="match status" value="1"/>
</dbReference>
<name>A0A1G7GL42_9FLAO</name>
<proteinExistence type="predicted"/>
<sequence>MKIIKLNAIDSTNTYLKDLSRNVTVQDGTIVTAEAQTQGRGQMGSKWQSKTGRSLTFSVFKRFHGLPITQQPMIAFAVALALQKALQKLQIPMVSIKWPNDIMSYQKKICGILIENQLEGSKVIASVVGIGLNVNETEFIQLPQATSMRLASGIQFNLDEVLVLVSEEVFRQLQALDEGNSEVLKQTYEASLFRRNKVTAFESKDGVQFNGIIKGVADTGELLLEIEDESLQKYEVKQLKMLF</sequence>
<dbReference type="PANTHER" id="PTHR12835:SF5">
    <property type="entry name" value="BIOTIN--PROTEIN LIGASE"/>
    <property type="match status" value="1"/>
</dbReference>
<protein>
    <submittedName>
        <fullName evidence="3">BirA family transcriptional regulator, biotin operon repressor / biotin-[acetyl-CoA-carboxylase] ligase</fullName>
    </submittedName>
</protein>
<dbReference type="PROSITE" id="PS51733">
    <property type="entry name" value="BPL_LPL_CATALYTIC"/>
    <property type="match status" value="1"/>
</dbReference>
<dbReference type="STRING" id="227084.SAMN05421855_103206"/>
<evidence type="ECO:0000313" key="4">
    <source>
        <dbReference type="Proteomes" id="UP000199321"/>
    </source>
</evidence>
<evidence type="ECO:0000259" key="2">
    <source>
        <dbReference type="PROSITE" id="PS51733"/>
    </source>
</evidence>
<dbReference type="OrthoDB" id="9807064at2"/>
<organism evidence="3 4">
    <name type="scientific">Ulvibacter litoralis</name>
    <dbReference type="NCBI Taxonomy" id="227084"/>
    <lineage>
        <taxon>Bacteria</taxon>
        <taxon>Pseudomonadati</taxon>
        <taxon>Bacteroidota</taxon>
        <taxon>Flavobacteriia</taxon>
        <taxon>Flavobacteriales</taxon>
        <taxon>Flavobacteriaceae</taxon>
        <taxon>Ulvibacter</taxon>
    </lineage>
</organism>
<reference evidence="3 4" key="1">
    <citation type="submission" date="2016-10" db="EMBL/GenBank/DDBJ databases">
        <authorList>
            <person name="de Groot N.N."/>
        </authorList>
    </citation>
    <scope>NUCLEOTIDE SEQUENCE [LARGE SCALE GENOMIC DNA]</scope>
    <source>
        <strain evidence="3 4">DSM 16195</strain>
    </source>
</reference>
<accession>A0A1G7GL42</accession>
<dbReference type="InterPro" id="IPR004143">
    <property type="entry name" value="BPL_LPL_catalytic"/>
</dbReference>
<dbReference type="EMBL" id="FNBA01000003">
    <property type="protein sequence ID" value="SDE88857.1"/>
    <property type="molecule type" value="Genomic_DNA"/>
</dbReference>
<dbReference type="AlphaFoldDB" id="A0A1G7GL42"/>
<dbReference type="InterPro" id="IPR004408">
    <property type="entry name" value="Biotin_CoA_COase_ligase"/>
</dbReference>
<dbReference type="PANTHER" id="PTHR12835">
    <property type="entry name" value="BIOTIN PROTEIN LIGASE"/>
    <property type="match status" value="1"/>
</dbReference>
<feature type="domain" description="BPL/LPL catalytic" evidence="2">
    <location>
        <begin position="1"/>
        <end position="177"/>
    </location>
</feature>
<keyword evidence="4" id="KW-1185">Reference proteome</keyword>
<dbReference type="NCBIfam" id="TIGR00121">
    <property type="entry name" value="birA_ligase"/>
    <property type="match status" value="1"/>
</dbReference>
<keyword evidence="1 3" id="KW-0436">Ligase</keyword>
<dbReference type="Proteomes" id="UP000199321">
    <property type="component" value="Unassembled WGS sequence"/>
</dbReference>
<dbReference type="InterPro" id="IPR045864">
    <property type="entry name" value="aa-tRNA-synth_II/BPL/LPL"/>
</dbReference>
<dbReference type="GO" id="GO:0005737">
    <property type="term" value="C:cytoplasm"/>
    <property type="evidence" value="ECO:0007669"/>
    <property type="project" value="TreeGrafter"/>
</dbReference>